<name>A0A3G8XN17_9FLAO</name>
<organism evidence="4 5">
    <name type="scientific">Kaistella carnis</name>
    <dbReference type="NCBI Taxonomy" id="1241979"/>
    <lineage>
        <taxon>Bacteria</taxon>
        <taxon>Pseudomonadati</taxon>
        <taxon>Bacteroidota</taxon>
        <taxon>Flavobacteriia</taxon>
        <taxon>Flavobacteriales</taxon>
        <taxon>Weeksellaceae</taxon>
        <taxon>Chryseobacterium group</taxon>
        <taxon>Kaistella</taxon>
    </lineage>
</organism>
<keyword evidence="1 2" id="KW-0732">Signal</keyword>
<dbReference type="NCBIfam" id="TIGR04183">
    <property type="entry name" value="Por_Secre_tail"/>
    <property type="match status" value="1"/>
</dbReference>
<feature type="signal peptide" evidence="2">
    <location>
        <begin position="1"/>
        <end position="19"/>
    </location>
</feature>
<dbReference type="OrthoDB" id="975384at2"/>
<sequence>MKNTLFFGLSLFCTSLVMGQNATSIPQKSQTASSVDLPYSYGFETEDLDEWFVTNEGAGNIWERMTATSSTPDPSEGTYYMIYQFHPTDSANTYLYSRGLNLKAGRNITLQFDYQGVDYWFPEKMEVKIGTAATIAGQTTQLWIDEEIGNYPYETATVNFTVPADGVYYLSFRAFSDPDQFYLALDNIKVYENVLATQNATKSTLKFYPNPVKDILTISDVKEISSYTIFDISGKKVLSNSAKSSKLELNVSQLKPGMYIVKANSDGVLKTFKFIKK</sequence>
<keyword evidence="5" id="KW-1185">Reference proteome</keyword>
<accession>A0A3G8XN17</accession>
<evidence type="ECO:0000256" key="1">
    <source>
        <dbReference type="ARBA" id="ARBA00022729"/>
    </source>
</evidence>
<evidence type="ECO:0000256" key="2">
    <source>
        <dbReference type="SAM" id="SignalP"/>
    </source>
</evidence>
<dbReference type="AlphaFoldDB" id="A0A3G8XN17"/>
<dbReference type="KEGG" id="ccas:EIB73_14310"/>
<dbReference type="Gene3D" id="2.60.120.200">
    <property type="match status" value="1"/>
</dbReference>
<dbReference type="Proteomes" id="UP000270185">
    <property type="component" value="Chromosome"/>
</dbReference>
<evidence type="ECO:0000313" key="5">
    <source>
        <dbReference type="Proteomes" id="UP000270185"/>
    </source>
</evidence>
<evidence type="ECO:0000259" key="3">
    <source>
        <dbReference type="Pfam" id="PF18962"/>
    </source>
</evidence>
<feature type="chain" id="PRO_5017923855" evidence="2">
    <location>
        <begin position="20"/>
        <end position="277"/>
    </location>
</feature>
<dbReference type="RefSeq" id="WP_125025914.1">
    <property type="nucleotide sequence ID" value="NZ_CP034159.1"/>
</dbReference>
<evidence type="ECO:0000313" key="4">
    <source>
        <dbReference type="EMBL" id="AZI34278.1"/>
    </source>
</evidence>
<gene>
    <name evidence="4" type="ORF">EIB73_14310</name>
</gene>
<proteinExistence type="predicted"/>
<feature type="domain" description="Secretion system C-terminal sorting" evidence="3">
    <location>
        <begin position="208"/>
        <end position="273"/>
    </location>
</feature>
<dbReference type="InterPro" id="IPR026444">
    <property type="entry name" value="Secre_tail"/>
</dbReference>
<reference evidence="5" key="1">
    <citation type="submission" date="2018-11" db="EMBL/GenBank/DDBJ databases">
        <title>Proposal to divide the Flavobacteriaceae and reorganize its genera based on Amino Acid Identity values calculated from whole genome sequences.</title>
        <authorList>
            <person name="Nicholson A.C."/>
            <person name="Gulvik C.A."/>
            <person name="Whitney A.M."/>
            <person name="Humrighouse B.W."/>
            <person name="Bell M."/>
            <person name="Holmes B."/>
            <person name="Steigerwalt A.G."/>
            <person name="Villarma A."/>
            <person name="Sheth M."/>
            <person name="Batra D."/>
            <person name="Pryor J."/>
            <person name="Bernardet J.-F."/>
            <person name="Hugo C."/>
            <person name="Kampfer P."/>
            <person name="Newman J.D."/>
            <person name="McQuiston J.R."/>
        </authorList>
    </citation>
    <scope>NUCLEOTIDE SEQUENCE [LARGE SCALE GENOMIC DNA]</scope>
    <source>
        <strain evidence="5">G0081</strain>
    </source>
</reference>
<dbReference type="EMBL" id="CP034159">
    <property type="protein sequence ID" value="AZI34278.1"/>
    <property type="molecule type" value="Genomic_DNA"/>
</dbReference>
<protein>
    <submittedName>
        <fullName evidence="4">T9SS C-terminal target domain-containing protein</fullName>
    </submittedName>
</protein>
<dbReference type="Pfam" id="PF18962">
    <property type="entry name" value="Por_Secre_tail"/>
    <property type="match status" value="1"/>
</dbReference>